<evidence type="ECO:0000256" key="1">
    <source>
        <dbReference type="SAM" id="MobiDB-lite"/>
    </source>
</evidence>
<feature type="compositionally biased region" description="Basic and acidic residues" evidence="1">
    <location>
        <begin position="215"/>
        <end position="233"/>
    </location>
</feature>
<dbReference type="InterPro" id="IPR005381">
    <property type="entry name" value="Znf-XS_domain"/>
</dbReference>
<dbReference type="AlphaFoldDB" id="A0AAD5IKW1"/>
<evidence type="ECO:0000313" key="4">
    <source>
        <dbReference type="Proteomes" id="UP001064489"/>
    </source>
</evidence>
<dbReference type="EMBL" id="JAJSOW010000105">
    <property type="protein sequence ID" value="KAI9166243.1"/>
    <property type="molecule type" value="Genomic_DNA"/>
</dbReference>
<reference evidence="3" key="1">
    <citation type="journal article" date="2022" name="Plant J.">
        <title>Strategies of tolerance reflected in two North American maple genomes.</title>
        <authorList>
            <person name="McEvoy S.L."/>
            <person name="Sezen U.U."/>
            <person name="Trouern-Trend A."/>
            <person name="McMahon S.M."/>
            <person name="Schaberg P.G."/>
            <person name="Yang J."/>
            <person name="Wegrzyn J.L."/>
            <person name="Swenson N.G."/>
        </authorList>
    </citation>
    <scope>NUCLEOTIDE SEQUENCE</scope>
    <source>
        <strain evidence="3">91603</strain>
    </source>
</reference>
<comment type="caution">
    <text evidence="3">The sequence shown here is derived from an EMBL/GenBank/DDBJ whole genome shotgun (WGS) entry which is preliminary data.</text>
</comment>
<dbReference type="Proteomes" id="UP001064489">
    <property type="component" value="Chromosome 10"/>
</dbReference>
<organism evidence="3 4">
    <name type="scientific">Acer negundo</name>
    <name type="common">Box elder</name>
    <dbReference type="NCBI Taxonomy" id="4023"/>
    <lineage>
        <taxon>Eukaryota</taxon>
        <taxon>Viridiplantae</taxon>
        <taxon>Streptophyta</taxon>
        <taxon>Embryophyta</taxon>
        <taxon>Tracheophyta</taxon>
        <taxon>Spermatophyta</taxon>
        <taxon>Magnoliopsida</taxon>
        <taxon>eudicotyledons</taxon>
        <taxon>Gunneridae</taxon>
        <taxon>Pentapetalae</taxon>
        <taxon>rosids</taxon>
        <taxon>malvids</taxon>
        <taxon>Sapindales</taxon>
        <taxon>Sapindaceae</taxon>
        <taxon>Hippocastanoideae</taxon>
        <taxon>Acereae</taxon>
        <taxon>Acer</taxon>
    </lineage>
</organism>
<dbReference type="PANTHER" id="PTHR21596:SF3">
    <property type="entry name" value="FACTOR OF DNA METHYLATION 1-RELATED"/>
    <property type="match status" value="1"/>
</dbReference>
<evidence type="ECO:0000313" key="3">
    <source>
        <dbReference type="EMBL" id="KAI9166243.1"/>
    </source>
</evidence>
<proteinExistence type="predicted"/>
<keyword evidence="4" id="KW-1185">Reference proteome</keyword>
<protein>
    <recommendedName>
        <fullName evidence="2">Zinc finger-XS domain-containing protein</fullName>
    </recommendedName>
</protein>
<accession>A0AAD5IKW1</accession>
<sequence>MEYSSKEKKDFSNYEFIEYVENEDLKAGKYKVNVNGRLRCPLCLGKKKHEHLLQHASGVGKASSNKSAKQKVNHYAFTKYLKNDPDKFMIFLQPPQSVKQTQSTTGEAKFSNQNSKSTALFFLLPWIWLESKDFLRQVVSQPRLAPGLWPTIAMVLGNANENLRDYEARARPDREARLLLRGDRDLRRARRHEISAPPELSESDEGGIRHRRYRGRDSSIDEEFEQRILREPEFAAQPRNHYHQER</sequence>
<feature type="region of interest" description="Disordered" evidence="1">
    <location>
        <begin position="190"/>
        <end position="246"/>
    </location>
</feature>
<feature type="domain" description="Zinc finger-XS" evidence="2">
    <location>
        <begin position="40"/>
        <end position="77"/>
    </location>
</feature>
<dbReference type="Pfam" id="PF03470">
    <property type="entry name" value="zf-XS"/>
    <property type="match status" value="1"/>
</dbReference>
<evidence type="ECO:0000259" key="2">
    <source>
        <dbReference type="Pfam" id="PF03470"/>
    </source>
</evidence>
<dbReference type="GO" id="GO:0080188">
    <property type="term" value="P:gene silencing by siRNA-directed DNA methylation"/>
    <property type="evidence" value="ECO:0007669"/>
    <property type="project" value="InterPro"/>
</dbReference>
<dbReference type="InterPro" id="IPR045177">
    <property type="entry name" value="FDM1-5/IDN2"/>
</dbReference>
<dbReference type="PANTHER" id="PTHR21596">
    <property type="entry name" value="RIBONUCLEASE P SUBUNIT P38"/>
    <property type="match status" value="1"/>
</dbReference>
<name>A0AAD5IKW1_ACENE</name>
<gene>
    <name evidence="3" type="ORF">LWI28_028672</name>
</gene>
<reference evidence="3" key="2">
    <citation type="submission" date="2023-02" db="EMBL/GenBank/DDBJ databases">
        <authorList>
            <person name="Swenson N.G."/>
            <person name="Wegrzyn J.L."/>
            <person name="Mcevoy S.L."/>
        </authorList>
    </citation>
    <scope>NUCLEOTIDE SEQUENCE</scope>
    <source>
        <strain evidence="3">91603</strain>
        <tissue evidence="3">Leaf</tissue>
    </source>
</reference>